<keyword evidence="8" id="KW-0413">Isomerase</keyword>
<keyword evidence="6 9" id="KW-0479">Metal-binding</keyword>
<evidence type="ECO:0000256" key="1">
    <source>
        <dbReference type="ARBA" id="ARBA00000443"/>
    </source>
</evidence>
<proteinExistence type="inferred from homology"/>
<dbReference type="EC" id="5.4.2.2" evidence="4"/>
<name>A0A1M7Y288_9BACT</name>
<dbReference type="OrthoDB" id="9806956at2"/>
<dbReference type="Pfam" id="PF02878">
    <property type="entry name" value="PGM_PMM_I"/>
    <property type="match status" value="1"/>
</dbReference>
<dbReference type="Gene3D" id="3.40.120.10">
    <property type="entry name" value="Alpha-D-Glucose-1,6-Bisphosphate, subunit A, domain 3"/>
    <property type="match status" value="3"/>
</dbReference>
<dbReference type="STRING" id="1121416.SAMN02745220_01282"/>
<dbReference type="InterPro" id="IPR005841">
    <property type="entry name" value="Alpha-D-phosphohexomutase_SF"/>
</dbReference>
<feature type="domain" description="Alpha-D-phosphohexomutase alpha/beta/alpha" evidence="11">
    <location>
        <begin position="70"/>
        <end position="215"/>
    </location>
</feature>
<comment type="similarity">
    <text evidence="3 9">Belongs to the phosphohexose mutase family.</text>
</comment>
<evidence type="ECO:0000256" key="6">
    <source>
        <dbReference type="ARBA" id="ARBA00022723"/>
    </source>
</evidence>
<organism evidence="14 15">
    <name type="scientific">Desulfopila aestuarii DSM 18488</name>
    <dbReference type="NCBI Taxonomy" id="1121416"/>
    <lineage>
        <taxon>Bacteria</taxon>
        <taxon>Pseudomonadati</taxon>
        <taxon>Thermodesulfobacteriota</taxon>
        <taxon>Desulfobulbia</taxon>
        <taxon>Desulfobulbales</taxon>
        <taxon>Desulfocapsaceae</taxon>
        <taxon>Desulfopila</taxon>
    </lineage>
</organism>
<dbReference type="Gene3D" id="3.30.310.50">
    <property type="entry name" value="Alpha-D-phosphohexomutase, C-terminal domain"/>
    <property type="match status" value="1"/>
</dbReference>
<feature type="domain" description="Alpha-D-phosphohexomutase alpha/beta/alpha" evidence="12">
    <location>
        <begin position="272"/>
        <end position="355"/>
    </location>
</feature>
<keyword evidence="15" id="KW-1185">Reference proteome</keyword>
<dbReference type="EMBL" id="FRFE01000004">
    <property type="protein sequence ID" value="SHO45983.1"/>
    <property type="molecule type" value="Genomic_DNA"/>
</dbReference>
<evidence type="ECO:0000256" key="9">
    <source>
        <dbReference type="RuleBase" id="RU004326"/>
    </source>
</evidence>
<dbReference type="InterPro" id="IPR005845">
    <property type="entry name" value="A-D-PHexomutase_a/b/a-II"/>
</dbReference>
<evidence type="ECO:0000256" key="5">
    <source>
        <dbReference type="ARBA" id="ARBA00022553"/>
    </source>
</evidence>
<dbReference type="Pfam" id="PF02880">
    <property type="entry name" value="PGM_PMM_III"/>
    <property type="match status" value="1"/>
</dbReference>
<dbReference type="InterPro" id="IPR016066">
    <property type="entry name" value="A-D-PHexomutase_CS"/>
</dbReference>
<evidence type="ECO:0000256" key="4">
    <source>
        <dbReference type="ARBA" id="ARBA00012728"/>
    </source>
</evidence>
<dbReference type="InterPro" id="IPR036900">
    <property type="entry name" value="A-D-PHexomutase_C_sf"/>
</dbReference>
<evidence type="ECO:0000313" key="15">
    <source>
        <dbReference type="Proteomes" id="UP000184603"/>
    </source>
</evidence>
<dbReference type="RefSeq" id="WP_073612613.1">
    <property type="nucleotide sequence ID" value="NZ_FRFE01000004.1"/>
</dbReference>
<feature type="domain" description="Alpha-D-phosphohexomutase alpha/beta/alpha" evidence="13">
    <location>
        <begin position="363"/>
        <end position="465"/>
    </location>
</feature>
<evidence type="ECO:0000259" key="12">
    <source>
        <dbReference type="Pfam" id="PF02879"/>
    </source>
</evidence>
<dbReference type="GO" id="GO:0000287">
    <property type="term" value="F:magnesium ion binding"/>
    <property type="evidence" value="ECO:0007669"/>
    <property type="project" value="InterPro"/>
</dbReference>
<gene>
    <name evidence="14" type="ORF">SAMN02745220_01282</name>
</gene>
<dbReference type="Proteomes" id="UP000184603">
    <property type="component" value="Unassembled WGS sequence"/>
</dbReference>
<dbReference type="InterPro" id="IPR045244">
    <property type="entry name" value="PGM"/>
</dbReference>
<evidence type="ECO:0000256" key="7">
    <source>
        <dbReference type="ARBA" id="ARBA00022842"/>
    </source>
</evidence>
<feature type="domain" description="Alpha-D-phosphohexomutase C-terminal" evidence="10">
    <location>
        <begin position="503"/>
        <end position="562"/>
    </location>
</feature>
<keyword evidence="7 9" id="KW-0460">Magnesium</keyword>
<dbReference type="PANTHER" id="PTHR22573">
    <property type="entry name" value="PHOSPHOHEXOMUTASE FAMILY MEMBER"/>
    <property type="match status" value="1"/>
</dbReference>
<comment type="catalytic activity">
    <reaction evidence="1">
        <text>alpha-D-glucose 1-phosphate = alpha-D-glucose 6-phosphate</text>
        <dbReference type="Rhea" id="RHEA:23536"/>
        <dbReference type="ChEBI" id="CHEBI:58225"/>
        <dbReference type="ChEBI" id="CHEBI:58601"/>
        <dbReference type="EC" id="5.4.2.2"/>
    </reaction>
</comment>
<dbReference type="AlphaFoldDB" id="A0A1M7Y288"/>
<dbReference type="SUPFAM" id="SSF53738">
    <property type="entry name" value="Phosphoglucomutase, first 3 domains"/>
    <property type="match status" value="3"/>
</dbReference>
<evidence type="ECO:0000256" key="2">
    <source>
        <dbReference type="ARBA" id="ARBA00001946"/>
    </source>
</evidence>
<dbReference type="GO" id="GO:0005829">
    <property type="term" value="C:cytosol"/>
    <property type="evidence" value="ECO:0007669"/>
    <property type="project" value="TreeGrafter"/>
</dbReference>
<sequence length="574" mass="62787">MAMNDEIQALFSQYIIAGDHAASDYFPLVKELVKKKNESGESRWQKAIDTVYDLVEDEIRTNVRPPTETVKFGTSGWRGQLGKDIFVRSVACVTAAIVEMYATADDSLFRLLGVASCDEAKKRGCVVGHDNRFAGHLLTTVVCKVLSDAGFTVYYAGESTTGVLSAAVLELGAAFSVNLTPSHNPLEYGGYKFNAADAGPAAEEVTGTITRLAREIVDSNYNFDYSSIAGVEPETFSGVTVFDSLATWQSLVRKNRAVHNLDLDAIMASFADSNDMVVVVDSVHGASRLHMPKLLPEIDRCILLRNTADVTFGGIAPEPSSVNMKKVQEVLAARKEKLKLGAIIDPDGDRIRFSDGACEISMNQFGAMAYHFLVVYKKKKGMVAKTVATSNMANCLARAFGEELFEPKVGFKEFKPVIGRALVIFEESDGISIIGHTPEKDAYIGLLLALDMVITTGMSLGRYRDMIEKEYGAYYPDRDGITVSVKGPELLAKLNELEKYGVDSQLMVGSEQKTIKEVITIDGRKMIFEDGSWLMVRPSGTEPKVRFYVESRTESGTNDLVATARGLLQQIGLV</sequence>
<protein>
    <recommendedName>
        <fullName evidence="4">phosphoglucomutase (alpha-D-glucose-1,6-bisphosphate-dependent)</fullName>
        <ecNumber evidence="4">5.4.2.2</ecNumber>
    </recommendedName>
</protein>
<evidence type="ECO:0000256" key="3">
    <source>
        <dbReference type="ARBA" id="ARBA00010231"/>
    </source>
</evidence>
<reference evidence="14 15" key="1">
    <citation type="submission" date="2016-12" db="EMBL/GenBank/DDBJ databases">
        <authorList>
            <person name="Song W.-J."/>
            <person name="Kurnit D.M."/>
        </authorList>
    </citation>
    <scope>NUCLEOTIDE SEQUENCE [LARGE SCALE GENOMIC DNA]</scope>
    <source>
        <strain evidence="14 15">DSM 18488</strain>
    </source>
</reference>
<dbReference type="InterPro" id="IPR005846">
    <property type="entry name" value="A-D-PHexomutase_a/b/a-III"/>
</dbReference>
<dbReference type="PRINTS" id="PR00509">
    <property type="entry name" value="PGMPMM"/>
</dbReference>
<dbReference type="Pfam" id="PF02879">
    <property type="entry name" value="PGM_PMM_II"/>
    <property type="match status" value="1"/>
</dbReference>
<dbReference type="InterPro" id="IPR005844">
    <property type="entry name" value="A-D-PHexomutase_a/b/a-I"/>
</dbReference>
<accession>A0A1M7Y288</accession>
<dbReference type="PANTHER" id="PTHR22573:SF2">
    <property type="entry name" value="PHOSPHOGLUCOMUTASE"/>
    <property type="match status" value="1"/>
</dbReference>
<dbReference type="PROSITE" id="PS00710">
    <property type="entry name" value="PGM_PMM"/>
    <property type="match status" value="1"/>
</dbReference>
<dbReference type="SUPFAM" id="SSF55957">
    <property type="entry name" value="Phosphoglucomutase, C-terminal domain"/>
    <property type="match status" value="1"/>
</dbReference>
<keyword evidence="5" id="KW-0597">Phosphoprotein</keyword>
<evidence type="ECO:0000259" key="10">
    <source>
        <dbReference type="Pfam" id="PF00408"/>
    </source>
</evidence>
<dbReference type="InterPro" id="IPR005843">
    <property type="entry name" value="A-D-PHexomutase_C"/>
</dbReference>
<evidence type="ECO:0000259" key="11">
    <source>
        <dbReference type="Pfam" id="PF02878"/>
    </source>
</evidence>
<dbReference type="GO" id="GO:0004614">
    <property type="term" value="F:phosphoglucomutase activity"/>
    <property type="evidence" value="ECO:0007669"/>
    <property type="project" value="UniProtKB-EC"/>
</dbReference>
<evidence type="ECO:0000256" key="8">
    <source>
        <dbReference type="ARBA" id="ARBA00023235"/>
    </source>
</evidence>
<comment type="cofactor">
    <cofactor evidence="2">
        <name>Mg(2+)</name>
        <dbReference type="ChEBI" id="CHEBI:18420"/>
    </cofactor>
</comment>
<evidence type="ECO:0000313" key="14">
    <source>
        <dbReference type="EMBL" id="SHO45983.1"/>
    </source>
</evidence>
<dbReference type="GO" id="GO:0005975">
    <property type="term" value="P:carbohydrate metabolic process"/>
    <property type="evidence" value="ECO:0007669"/>
    <property type="project" value="InterPro"/>
</dbReference>
<dbReference type="InterPro" id="IPR016055">
    <property type="entry name" value="A-D-PHexomutase_a/b/a-I/II/III"/>
</dbReference>
<dbReference type="Pfam" id="PF00408">
    <property type="entry name" value="PGM_PMM_IV"/>
    <property type="match status" value="1"/>
</dbReference>
<evidence type="ECO:0000259" key="13">
    <source>
        <dbReference type="Pfam" id="PF02880"/>
    </source>
</evidence>